<sequence length="83" mass="9738">MPQLVRSYDNLRYRALSVEELALMLRFPEPQVRKASSGYFITICGHWLCCVCYLYPYVSIVLDVLCIGLVRARGYQRYILIRT</sequence>
<keyword evidence="1" id="KW-0472">Membrane</keyword>
<keyword evidence="1" id="KW-0812">Transmembrane</keyword>
<proteinExistence type="predicted"/>
<organism evidence="2 3">
    <name type="scientific">Exidia glandulosa HHB12029</name>
    <dbReference type="NCBI Taxonomy" id="1314781"/>
    <lineage>
        <taxon>Eukaryota</taxon>
        <taxon>Fungi</taxon>
        <taxon>Dikarya</taxon>
        <taxon>Basidiomycota</taxon>
        <taxon>Agaricomycotina</taxon>
        <taxon>Agaricomycetes</taxon>
        <taxon>Auriculariales</taxon>
        <taxon>Exidiaceae</taxon>
        <taxon>Exidia</taxon>
    </lineage>
</organism>
<dbReference type="AlphaFoldDB" id="A0A165F9X9"/>
<dbReference type="EMBL" id="KV426095">
    <property type="protein sequence ID" value="KZV88653.1"/>
    <property type="molecule type" value="Genomic_DNA"/>
</dbReference>
<gene>
    <name evidence="2" type="ORF">EXIGLDRAFT_173171</name>
</gene>
<reference evidence="2 3" key="1">
    <citation type="journal article" date="2016" name="Mol. Biol. Evol.">
        <title>Comparative Genomics of Early-Diverging Mushroom-Forming Fungi Provides Insights into the Origins of Lignocellulose Decay Capabilities.</title>
        <authorList>
            <person name="Nagy L.G."/>
            <person name="Riley R."/>
            <person name="Tritt A."/>
            <person name="Adam C."/>
            <person name="Daum C."/>
            <person name="Floudas D."/>
            <person name="Sun H."/>
            <person name="Yadav J.S."/>
            <person name="Pangilinan J."/>
            <person name="Larsson K.H."/>
            <person name="Matsuura K."/>
            <person name="Barry K."/>
            <person name="Labutti K."/>
            <person name="Kuo R."/>
            <person name="Ohm R.A."/>
            <person name="Bhattacharya S.S."/>
            <person name="Shirouzu T."/>
            <person name="Yoshinaga Y."/>
            <person name="Martin F.M."/>
            <person name="Grigoriev I.V."/>
            <person name="Hibbett D.S."/>
        </authorList>
    </citation>
    <scope>NUCLEOTIDE SEQUENCE [LARGE SCALE GENOMIC DNA]</scope>
    <source>
        <strain evidence="2 3">HHB12029</strain>
    </source>
</reference>
<dbReference type="Proteomes" id="UP000077266">
    <property type="component" value="Unassembled WGS sequence"/>
</dbReference>
<name>A0A165F9X9_EXIGL</name>
<feature type="transmembrane region" description="Helical" evidence="1">
    <location>
        <begin position="39"/>
        <end position="70"/>
    </location>
</feature>
<dbReference type="InParanoid" id="A0A165F9X9"/>
<protein>
    <submittedName>
        <fullName evidence="2">Uncharacterized protein</fullName>
    </submittedName>
</protein>
<keyword evidence="1" id="KW-1133">Transmembrane helix</keyword>
<evidence type="ECO:0000313" key="2">
    <source>
        <dbReference type="EMBL" id="KZV88653.1"/>
    </source>
</evidence>
<evidence type="ECO:0000313" key="3">
    <source>
        <dbReference type="Proteomes" id="UP000077266"/>
    </source>
</evidence>
<accession>A0A165F9X9</accession>
<keyword evidence="3" id="KW-1185">Reference proteome</keyword>
<evidence type="ECO:0000256" key="1">
    <source>
        <dbReference type="SAM" id="Phobius"/>
    </source>
</evidence>